<dbReference type="InterPro" id="IPR041854">
    <property type="entry name" value="BFD-like_2Fe2S-bd_dom_sf"/>
</dbReference>
<dbReference type="PANTHER" id="PTHR43105:SF9">
    <property type="entry name" value="NADPH-FE(3+) OXIDOREDUCTASE SUBUNIT ALPHA"/>
    <property type="match status" value="1"/>
</dbReference>
<accession>A0AAW7XCT4</accession>
<dbReference type="InterPro" id="IPR006963">
    <property type="entry name" value="Mopterin_OxRdtase_4Fe-4S_dom"/>
</dbReference>
<comment type="caution">
    <text evidence="12">The sequence shown here is derived from an EMBL/GenBank/DDBJ whole genome shotgun (WGS) entry which is preliminary data.</text>
</comment>
<dbReference type="Pfam" id="PF01568">
    <property type="entry name" value="Molydop_binding"/>
    <property type="match status" value="1"/>
</dbReference>
<evidence type="ECO:0000256" key="5">
    <source>
        <dbReference type="ARBA" id="ARBA00022505"/>
    </source>
</evidence>
<organism evidence="12 13">
    <name type="scientific">Neptunomonas phycophila</name>
    <dbReference type="NCBI Taxonomy" id="1572645"/>
    <lineage>
        <taxon>Bacteria</taxon>
        <taxon>Pseudomonadati</taxon>
        <taxon>Pseudomonadota</taxon>
        <taxon>Gammaproteobacteria</taxon>
        <taxon>Oceanospirillales</taxon>
        <taxon>Oceanospirillaceae</taxon>
        <taxon>Neptunomonas</taxon>
    </lineage>
</organism>
<dbReference type="GO" id="GO:0051539">
    <property type="term" value="F:4 iron, 4 sulfur cluster binding"/>
    <property type="evidence" value="ECO:0007669"/>
    <property type="project" value="UniProtKB-KW"/>
</dbReference>
<dbReference type="SUPFAM" id="SSF50692">
    <property type="entry name" value="ADC-like"/>
    <property type="match status" value="1"/>
</dbReference>
<dbReference type="PROSITE" id="PS00551">
    <property type="entry name" value="MOLYBDOPTERIN_PROK_1"/>
    <property type="match status" value="1"/>
</dbReference>
<dbReference type="Pfam" id="PF04879">
    <property type="entry name" value="Molybdop_Fe4S4"/>
    <property type="match status" value="1"/>
</dbReference>
<comment type="cofactor">
    <cofactor evidence="1">
        <name>Mo-bis(molybdopterin guanine dinucleotide)</name>
        <dbReference type="ChEBI" id="CHEBI:60539"/>
    </cofactor>
</comment>
<evidence type="ECO:0000256" key="3">
    <source>
        <dbReference type="ARBA" id="ARBA00008747"/>
    </source>
</evidence>
<dbReference type="GO" id="GO:0043546">
    <property type="term" value="F:molybdopterin cofactor binding"/>
    <property type="evidence" value="ECO:0007669"/>
    <property type="project" value="InterPro"/>
</dbReference>
<evidence type="ECO:0000256" key="7">
    <source>
        <dbReference type="ARBA" id="ARBA00023002"/>
    </source>
</evidence>
<keyword evidence="6" id="KW-0479">Metal-binding</keyword>
<dbReference type="Gene3D" id="3.40.228.10">
    <property type="entry name" value="Dimethylsulfoxide Reductase, domain 2"/>
    <property type="match status" value="1"/>
</dbReference>
<dbReference type="SMART" id="SM00926">
    <property type="entry name" value="Molybdop_Fe4S4"/>
    <property type="match status" value="1"/>
</dbReference>
<dbReference type="InterPro" id="IPR027467">
    <property type="entry name" value="MopterinOxRdtase_cofactor_BS"/>
</dbReference>
<dbReference type="GO" id="GO:1990204">
    <property type="term" value="C:oxidoreductase complex"/>
    <property type="evidence" value="ECO:0007669"/>
    <property type="project" value="UniProtKB-ARBA"/>
</dbReference>
<gene>
    <name evidence="12" type="ORF">Q4490_00335</name>
</gene>
<dbReference type="Pfam" id="PF04324">
    <property type="entry name" value="Fer2_BFD"/>
    <property type="match status" value="1"/>
</dbReference>
<dbReference type="GO" id="GO:0016491">
    <property type="term" value="F:oxidoreductase activity"/>
    <property type="evidence" value="ECO:0007669"/>
    <property type="project" value="UniProtKB-KW"/>
</dbReference>
<dbReference type="Gene3D" id="1.10.10.1100">
    <property type="entry name" value="BFD-like [2Fe-2S]-binding domain"/>
    <property type="match status" value="1"/>
</dbReference>
<sequence>MTSSIVKTTCPYCGVGCGVDAKLENGNLIAVSGTTDHPANYGKLCVKGSSLHETVDHEGRMLTPMLHGQPTDWDTSLAYVSDKIKAIVAEHGPDAFAFYVSGQILTEDYYVANKLIKGFIGTANIDTNSRLCMASAVVAHKRAFGTDTVPGNYDDLNHADLVILTGSNLAWAHPIVYQRLANAKKQNPSLQVVVIDPRKTASCDIADLHLPLKPGSDAFLFNGLAHHLIAHNKLDDSFLANHCNGLEAIQQTVINQTSQQTAQDCDLTEDQINHFYSLFANNERVVTLFSQGINQSSSGVDKGNAIINCHLLTGKIGKPGAAPFSITGQPNAMGGREVGGLANQLAAHMDFKKPEHIDRVARFWNATNMAKNEGLKAVDMFDAVADGRIKAIWIMATNPVVSMPDADRIKAALQSCDLVIVSDSQAMTDTSQYADVCFPATTWAEKDGTVTNSERFISRQRGYLLPPGDAKHDWQAICEVAKRLGFEEAFNYENSADIFREHAALSGFENDDERDFDISLLSQISNAEYHNLTPIQWPVNARHPNGRSRFFDDGRFYTADKKANLIAVQPRLPTYTPNSGQVTLNTGRIRDQWHTMTRTGKSARLLEHIASPTVQIHPETARQQAIANNALVKLSDRGISYIARAEITESVRADSLFIPMHWNDMFASHARANSLVRPISDALSGQPEFKHSPVTITPLVAQWQGWLMTNETFTPDSDLEWFRTPLANCTLWELISEQRLPDMAWLRTQFSDMDDWVHLQDTEGRYLSAAGFKNNRLCVVLMSEPDLPEMDRNWLKAQIGTEFETKSDRLRLLAGVPADPASQTGRTVCSCYQVGEQTIINAILNGEADSVESLGALLKCGTNCGSCIPELRALTLEHQAKETAA</sequence>
<dbReference type="InterPro" id="IPR041957">
    <property type="entry name" value="CT_Nitrate-R-NapA-like"/>
</dbReference>
<reference evidence="12" key="1">
    <citation type="submission" date="2023-07" db="EMBL/GenBank/DDBJ databases">
        <title>Genome content predicts the carbon catabolic preferences of heterotrophic bacteria.</title>
        <authorList>
            <person name="Gralka M."/>
        </authorList>
    </citation>
    <scope>NUCLEOTIDE SEQUENCE</scope>
    <source>
        <strain evidence="12">I2M16</strain>
    </source>
</reference>
<dbReference type="InterPro" id="IPR050123">
    <property type="entry name" value="Prok_molybdopt-oxidoreductase"/>
</dbReference>
<keyword evidence="8" id="KW-0408">Iron</keyword>
<evidence type="ECO:0000256" key="4">
    <source>
        <dbReference type="ARBA" id="ARBA00022485"/>
    </source>
</evidence>
<keyword evidence="10" id="KW-0534">Nitrate assimilation</keyword>
<dbReference type="SUPFAM" id="SSF53706">
    <property type="entry name" value="Formate dehydrogenase/DMSO reductase, domains 1-3"/>
    <property type="match status" value="1"/>
</dbReference>
<dbReference type="GO" id="GO:0046872">
    <property type="term" value="F:metal ion binding"/>
    <property type="evidence" value="ECO:0007669"/>
    <property type="project" value="UniProtKB-KW"/>
</dbReference>
<comment type="cofactor">
    <cofactor evidence="2">
        <name>[4Fe-4S] cluster</name>
        <dbReference type="ChEBI" id="CHEBI:49883"/>
    </cofactor>
</comment>
<keyword evidence="4" id="KW-0004">4Fe-4S</keyword>
<evidence type="ECO:0000256" key="10">
    <source>
        <dbReference type="ARBA" id="ARBA00023063"/>
    </source>
</evidence>
<dbReference type="GO" id="GO:0016020">
    <property type="term" value="C:membrane"/>
    <property type="evidence" value="ECO:0007669"/>
    <property type="project" value="TreeGrafter"/>
</dbReference>
<dbReference type="PANTHER" id="PTHR43105">
    <property type="entry name" value="RESPIRATORY NITRATE REDUCTASE"/>
    <property type="match status" value="1"/>
</dbReference>
<dbReference type="Proteomes" id="UP001169862">
    <property type="component" value="Unassembled WGS sequence"/>
</dbReference>
<dbReference type="CDD" id="cd02754">
    <property type="entry name" value="MopB_Nitrate-R-NapA-like"/>
    <property type="match status" value="1"/>
</dbReference>
<dbReference type="InterPro" id="IPR009010">
    <property type="entry name" value="Asp_de-COase-like_dom_sf"/>
</dbReference>
<dbReference type="Gene3D" id="2.40.40.20">
    <property type="match status" value="1"/>
</dbReference>
<dbReference type="Gene3D" id="3.40.50.740">
    <property type="match status" value="1"/>
</dbReference>
<evidence type="ECO:0000256" key="6">
    <source>
        <dbReference type="ARBA" id="ARBA00022723"/>
    </source>
</evidence>
<dbReference type="RefSeq" id="WP_303547982.1">
    <property type="nucleotide sequence ID" value="NZ_JAUOPG010000001.1"/>
</dbReference>
<dbReference type="Pfam" id="PF00384">
    <property type="entry name" value="Molybdopterin"/>
    <property type="match status" value="1"/>
</dbReference>
<dbReference type="InterPro" id="IPR006657">
    <property type="entry name" value="MoPterin_dinucl-bd_dom"/>
</dbReference>
<keyword evidence="7" id="KW-0560">Oxidoreductase</keyword>
<dbReference type="AlphaFoldDB" id="A0AAW7XCT4"/>
<dbReference type="CDD" id="cd02791">
    <property type="entry name" value="MopB_CT_Nitrate-R-NapA-like"/>
    <property type="match status" value="1"/>
</dbReference>
<evidence type="ECO:0000313" key="13">
    <source>
        <dbReference type="Proteomes" id="UP001169862"/>
    </source>
</evidence>
<keyword evidence="5" id="KW-0500">Molybdenum</keyword>
<evidence type="ECO:0000259" key="11">
    <source>
        <dbReference type="PROSITE" id="PS51669"/>
    </source>
</evidence>
<dbReference type="PROSITE" id="PS51669">
    <property type="entry name" value="4FE4S_MOW_BIS_MGD"/>
    <property type="match status" value="1"/>
</dbReference>
<dbReference type="InterPro" id="IPR006656">
    <property type="entry name" value="Mopterin_OxRdtase"/>
</dbReference>
<evidence type="ECO:0000256" key="9">
    <source>
        <dbReference type="ARBA" id="ARBA00023014"/>
    </source>
</evidence>
<name>A0AAW7XCT4_9GAMM</name>
<proteinExistence type="inferred from homology"/>
<dbReference type="EMBL" id="JAUOPG010000001">
    <property type="protein sequence ID" value="MDO6451997.1"/>
    <property type="molecule type" value="Genomic_DNA"/>
</dbReference>
<comment type="similarity">
    <text evidence="3">Belongs to the prokaryotic molybdopterin-containing oxidoreductase family. NasA/NapA/NarB subfamily.</text>
</comment>
<dbReference type="GO" id="GO:0042128">
    <property type="term" value="P:nitrate assimilation"/>
    <property type="evidence" value="ECO:0007669"/>
    <property type="project" value="UniProtKB-KW"/>
</dbReference>
<keyword evidence="9" id="KW-0411">Iron-sulfur</keyword>
<feature type="domain" description="4Fe-4S Mo/W bis-MGD-type" evidence="11">
    <location>
        <begin position="3"/>
        <end position="59"/>
    </location>
</feature>
<protein>
    <submittedName>
        <fullName evidence="12">Nitrate reductase</fullName>
    </submittedName>
</protein>
<dbReference type="Gene3D" id="2.20.25.90">
    <property type="entry name" value="ADC-like domains"/>
    <property type="match status" value="1"/>
</dbReference>
<evidence type="ECO:0000256" key="1">
    <source>
        <dbReference type="ARBA" id="ARBA00001942"/>
    </source>
</evidence>
<evidence type="ECO:0000313" key="12">
    <source>
        <dbReference type="EMBL" id="MDO6451997.1"/>
    </source>
</evidence>
<evidence type="ECO:0000256" key="2">
    <source>
        <dbReference type="ARBA" id="ARBA00001966"/>
    </source>
</evidence>
<dbReference type="InterPro" id="IPR007419">
    <property type="entry name" value="BFD-like_2Fe2S-bd_dom"/>
</dbReference>
<dbReference type="GO" id="GO:0045333">
    <property type="term" value="P:cellular respiration"/>
    <property type="evidence" value="ECO:0007669"/>
    <property type="project" value="UniProtKB-ARBA"/>
</dbReference>
<evidence type="ECO:0000256" key="8">
    <source>
        <dbReference type="ARBA" id="ARBA00023004"/>
    </source>
</evidence>